<dbReference type="FunFam" id="3.40.50.300:FF:000216">
    <property type="entry name" value="Type VII secretion ATPase EccA"/>
    <property type="match status" value="2"/>
</dbReference>
<dbReference type="Proteomes" id="UP000664132">
    <property type="component" value="Unassembled WGS sequence"/>
</dbReference>
<feature type="domain" description="AAA+ ATPase" evidence="7">
    <location>
        <begin position="476"/>
        <end position="796"/>
    </location>
</feature>
<dbReference type="InterPro" id="IPR027417">
    <property type="entry name" value="P-loop_NTPase"/>
</dbReference>
<dbReference type="InterPro" id="IPR047187">
    <property type="entry name" value="SF1_C_Upf1"/>
</dbReference>
<keyword evidence="3" id="KW-0378">Hydrolase</keyword>
<feature type="coiled-coil region" evidence="5">
    <location>
        <begin position="2185"/>
        <end position="2212"/>
    </location>
</feature>
<gene>
    <name evidence="8" type="ORF">IFR04_010360</name>
</gene>
<dbReference type="FunFam" id="1.10.8.60:FF:000160">
    <property type="entry name" value="WGS project CABT00000000 data, contig 2.55"/>
    <property type="match status" value="1"/>
</dbReference>
<dbReference type="SUPFAM" id="SSF52540">
    <property type="entry name" value="P-loop containing nucleoside triphosphate hydrolases"/>
    <property type="match status" value="4"/>
</dbReference>
<feature type="compositionally biased region" description="Polar residues" evidence="6">
    <location>
        <begin position="1192"/>
        <end position="1201"/>
    </location>
</feature>
<keyword evidence="4" id="KW-0067">ATP-binding</keyword>
<dbReference type="GO" id="GO:0004386">
    <property type="term" value="F:helicase activity"/>
    <property type="evidence" value="ECO:0007669"/>
    <property type="project" value="InterPro"/>
</dbReference>
<dbReference type="Pfam" id="PF13087">
    <property type="entry name" value="AAA_12"/>
    <property type="match status" value="1"/>
</dbReference>
<sequence>MSSTDQDPVRARRLSKALHQFLTGARLVRIAVDAKLFLEALLIEINPSRCVETLFSSKAKLDPLRDSVRVDISASFIKSHSLKLVGYLSDPGVKSLADGSFLNDLLLAITCPPTFWNAAVKLCLSRSLSEENLQQFSWLAYSLLCIPPNDDLNVLEDIQSLIQHILAAQNHETRTYGYKIVKILQAKSSKSPNKAAFGPGGRHDNDFADYRQIRIYPTTDEFLFKETPYYLRAKEVEETPENERTMIHLDNQFRLLREDMLGELRTGLQVALGQKKGRKLETLEILSIAGLHMEDDQPCLALHCGSGLGRLTGLAESSKKKFLMDSKNFLKHQSFGALLGVHDIYGFAHINRNIDLLLRNPPIVILQFPDNTSFRKAVIALKTRRDLRFTLVTTPVFAYEPILESLKKMMELPLDRNLLSPTARDESFQPSLGLKSKAESILSTIDAKGCFTIRASTGQTVELDESQISSVVNAFTKPVTVIRGPPGTGKSFLGSWIVKTILEQTNLKVLVISFKNHALDDFLEELLDLGVGPDVMVRLGSKSTTRTASLLMHHRHHFRTADTREMIIALEPEVEALSQELQKAFVNFDRASISWKDIHEYLEFSEDDQQFHEAFTVPEELPGWNRVAKKNKKVEENYLYDRWKAGNDAGVFAKSASQAFPKVWKLPVPARARLVEKWTRSLFEERIEMVQELYKKYSAVQERLIGLRSERKIETLRKMRVIGCTTTAAAMYNKLIRGANPDVVLVEEAGEILESHILTALTPSVKQLILIGDDKQLRPKANNYALSVEKGNGYDFNRSLFERLILQGQEHTTLRMQHRMHPKISVLVRELMYPELVDGPNTTNRKRPLGVQERVTFVNHTHPEVESTDIVDRREPERTNSRQNPFEAKMVLRLVRYLSQQGYGSEKLVVLTPYLGQLRLLQEYLGEDNDPWLNDLDSFELLQAGLMTKAAANVDKGRLRISTIDNYQGEESDIVIVSLTRSNERGDIGFMSAPERLNVLLSRARCALIMIGNEETFMASKTGGETWTKFLKSLQAKGCLHDGLPVRCEKHPDKTYLLKGPEDFDHFCPDGGCAEPCGQLLKCNRHKCIRRCHRIDDHKNVECKRTLEKTCEKGHKTSFPCWKSKEACAKCIEEQKALERRVKRDFELEKQRLQAQAQYATELQQIQDEIEHYKRVRKIAEEEEQAKKHLSQQKNDLTTLKESSKRSAELKSAEKAREFESEKRKAEKKSKVPSQNRDPHQPWSPPTTAKEEWELLKQTELAKSEPLDELMDMIGLEDVKQEFLSIKAKVDTSVRQGVSLSKERFGCSLLGNPGTGKTTVARLYAKFLTSVGVVAGTQFVETTGAAVANKGVAGCKKLLDDILNEGGGVVFIDEAYQLTSGNSAGGGAVLDFILPEVENLTGKVVFVLAGYDKEMENFFSHNPGLPSRFPTDLRFTDFTDNELLRILELKINSRYGERMKVEDGLQGLYCRIITRRIGHGRGRPGFGNARTVENTMATIVKRQAVRLRKERAALKPGQPKPDDLFLTKEDVIGPKPSEALKGSEAWKKLSELTGLKAVKEAVKSLCHTVSENYKRELAEQPIIEYSLNRVFLGNPGTGKTTVGKHYAQILADLGLLSKGDEGKVLIIDEAYGLYGGSSVSDPYKTAVVDTIVAEVQSVPGDDRCVLLLGYKDQLEEMFQNVNPGLSRRFPLASAFQFDDFDQNELDQILDSKLKQQAFDITDQARTVVLDMLDRTRNRPNFGNAGEIDILLNAAKAQHQTRRSQGLAKYASKFEAKDFDEEFDRAARSDTNVKALFEGTVGQEAVVALLESYQNTVRTMKTLDLDPKENIPFNFLFRGPPGTGKTTTARKMGKVFYDMGFLATAELIDVSATDLVGQYVGQTGPKVQQLLDKALGKVLFIDEAYRLGEGHFAKEAMDELVDCTTKTRYHKKLVIILAGYEKDINSLMTTNPGLTSRFPEVVDFRGLQPEECFTLLTSLMAMQKTKLIGKNVNMDISSLGAPTEQFKGDILSHFHRLAQLDNWASARDVQTLSKSIFNKAIQNKEILQRGELPITGELIESECLSMITERNSRGDTKLAPASPSRRLVPEPQCQTLKSPRTTIKMTLAQNQVAIDADPPSEEEATPGRSELRLADKPKYPTPKRDAGVTDAVWEQLQRDQEAELRQEEEYQALLQAKDKATDAERDNILKRLLEEEEQRKKEAELKLKLAMMGKCPMGFEWIKQKGGYRCAGGSHFMSDAELK</sequence>
<evidence type="ECO:0000256" key="1">
    <source>
        <dbReference type="ARBA" id="ARBA00010378"/>
    </source>
</evidence>
<dbReference type="InterPro" id="IPR041677">
    <property type="entry name" value="DNA2/NAM7_AAA_11"/>
</dbReference>
<dbReference type="InterPro" id="IPR050773">
    <property type="entry name" value="CbxX/CfxQ_RuBisCO_ESX"/>
</dbReference>
<name>A0A8H7W9P7_9HELO</name>
<dbReference type="Gene3D" id="1.10.8.60">
    <property type="match status" value="1"/>
</dbReference>
<dbReference type="CDD" id="cd06008">
    <property type="entry name" value="NF-X1-zinc-finger"/>
    <property type="match status" value="1"/>
</dbReference>
<dbReference type="Pfam" id="PF00004">
    <property type="entry name" value="AAA"/>
    <property type="match status" value="2"/>
</dbReference>
<dbReference type="InterPro" id="IPR000641">
    <property type="entry name" value="CbxX/CfxQ"/>
</dbReference>
<dbReference type="CDD" id="cd18808">
    <property type="entry name" value="SF1_C_Upf1"/>
    <property type="match status" value="1"/>
</dbReference>
<dbReference type="Gene3D" id="3.40.50.300">
    <property type="entry name" value="P-loop containing nucleotide triphosphate hydrolases"/>
    <property type="match status" value="7"/>
</dbReference>
<dbReference type="GO" id="GO:0016887">
    <property type="term" value="F:ATP hydrolysis activity"/>
    <property type="evidence" value="ECO:0007669"/>
    <property type="project" value="InterPro"/>
</dbReference>
<keyword evidence="5" id="KW-0175">Coiled coil</keyword>
<dbReference type="Pfam" id="PF17866">
    <property type="entry name" value="AAA_lid_6"/>
    <property type="match status" value="2"/>
</dbReference>
<feature type="compositionally biased region" description="Basic and acidic residues" evidence="6">
    <location>
        <begin position="1202"/>
        <end position="1225"/>
    </location>
</feature>
<dbReference type="PANTHER" id="PTHR43392:SF2">
    <property type="entry name" value="AAA-TYPE ATPASE FAMILY PROTEIN _ ANKYRIN REPEAT FAMILY PROTEIN"/>
    <property type="match status" value="1"/>
</dbReference>
<dbReference type="SMART" id="SM00382">
    <property type="entry name" value="AAA"/>
    <property type="match status" value="3"/>
</dbReference>
<feature type="region of interest" description="Disordered" evidence="6">
    <location>
        <begin position="2111"/>
        <end position="2146"/>
    </location>
</feature>
<dbReference type="PANTHER" id="PTHR43392">
    <property type="entry name" value="AAA-TYPE ATPASE FAMILY PROTEIN / ANKYRIN REPEAT FAMILY PROTEIN"/>
    <property type="match status" value="1"/>
</dbReference>
<feature type="compositionally biased region" description="Basic and acidic residues" evidence="6">
    <location>
        <begin position="2128"/>
        <end position="2146"/>
    </location>
</feature>
<dbReference type="CDD" id="cd17936">
    <property type="entry name" value="EEXXEc_NFX1"/>
    <property type="match status" value="1"/>
</dbReference>
<evidence type="ECO:0000256" key="6">
    <source>
        <dbReference type="SAM" id="MobiDB-lite"/>
    </source>
</evidence>
<keyword evidence="3" id="KW-0347">Helicase</keyword>
<keyword evidence="2" id="KW-0547">Nucleotide-binding</keyword>
<dbReference type="PRINTS" id="PR00819">
    <property type="entry name" value="CBXCFQXSUPER"/>
</dbReference>
<comment type="caution">
    <text evidence="8">The sequence shown here is derived from an EMBL/GenBank/DDBJ whole genome shotgun (WGS) entry which is preliminary data.</text>
</comment>
<comment type="similarity">
    <text evidence="1">Belongs to the CbxX/CfxQ family.</text>
</comment>
<keyword evidence="9" id="KW-1185">Reference proteome</keyword>
<feature type="domain" description="AAA+ ATPase" evidence="7">
    <location>
        <begin position="1830"/>
        <end position="1967"/>
    </location>
</feature>
<evidence type="ECO:0000313" key="8">
    <source>
        <dbReference type="EMBL" id="KAG4416504.1"/>
    </source>
</evidence>
<dbReference type="GO" id="GO:0005524">
    <property type="term" value="F:ATP binding"/>
    <property type="evidence" value="ECO:0007669"/>
    <property type="project" value="UniProtKB-KW"/>
</dbReference>
<protein>
    <recommendedName>
        <fullName evidence="7">AAA+ ATPase domain-containing protein</fullName>
    </recommendedName>
</protein>
<evidence type="ECO:0000256" key="4">
    <source>
        <dbReference type="ARBA" id="ARBA00022840"/>
    </source>
</evidence>
<dbReference type="InterPro" id="IPR003593">
    <property type="entry name" value="AAA+_ATPase"/>
</dbReference>
<evidence type="ECO:0000256" key="2">
    <source>
        <dbReference type="ARBA" id="ARBA00022741"/>
    </source>
</evidence>
<evidence type="ECO:0000313" key="9">
    <source>
        <dbReference type="Proteomes" id="UP000664132"/>
    </source>
</evidence>
<evidence type="ECO:0000256" key="3">
    <source>
        <dbReference type="ARBA" id="ARBA00022806"/>
    </source>
</evidence>
<dbReference type="EMBL" id="JAFJYH010000184">
    <property type="protein sequence ID" value="KAG4416504.1"/>
    <property type="molecule type" value="Genomic_DNA"/>
</dbReference>
<feature type="domain" description="AAA+ ATPase" evidence="7">
    <location>
        <begin position="1303"/>
        <end position="1439"/>
    </location>
</feature>
<reference evidence="8" key="1">
    <citation type="submission" date="2021-02" db="EMBL/GenBank/DDBJ databases">
        <title>Genome sequence Cadophora malorum strain M34.</title>
        <authorList>
            <person name="Stefanovic E."/>
            <person name="Vu D."/>
            <person name="Scully C."/>
            <person name="Dijksterhuis J."/>
            <person name="Roader J."/>
            <person name="Houbraken J."/>
        </authorList>
    </citation>
    <scope>NUCLEOTIDE SEQUENCE</scope>
    <source>
        <strain evidence="8">M34</strain>
    </source>
</reference>
<dbReference type="InterPro" id="IPR003959">
    <property type="entry name" value="ATPase_AAA_core"/>
</dbReference>
<evidence type="ECO:0000256" key="5">
    <source>
        <dbReference type="SAM" id="Coils"/>
    </source>
</evidence>
<dbReference type="FunFam" id="3.40.50.300:FF:001660">
    <property type="entry name" value="NF-X1 finger and helicase protein, putative"/>
    <property type="match status" value="1"/>
</dbReference>
<dbReference type="CDD" id="cd00009">
    <property type="entry name" value="AAA"/>
    <property type="match status" value="1"/>
</dbReference>
<feature type="region of interest" description="Disordered" evidence="6">
    <location>
        <begin position="1184"/>
        <end position="1249"/>
    </location>
</feature>
<dbReference type="OrthoDB" id="2423195at2759"/>
<dbReference type="InterPro" id="IPR041679">
    <property type="entry name" value="DNA2/NAM7-like_C"/>
</dbReference>
<organism evidence="8 9">
    <name type="scientific">Cadophora malorum</name>
    <dbReference type="NCBI Taxonomy" id="108018"/>
    <lineage>
        <taxon>Eukaryota</taxon>
        <taxon>Fungi</taxon>
        <taxon>Dikarya</taxon>
        <taxon>Ascomycota</taxon>
        <taxon>Pezizomycotina</taxon>
        <taxon>Leotiomycetes</taxon>
        <taxon>Helotiales</taxon>
        <taxon>Ploettnerulaceae</taxon>
        <taxon>Cadophora</taxon>
    </lineage>
</organism>
<dbReference type="InterPro" id="IPR041627">
    <property type="entry name" value="AAA_lid_6"/>
</dbReference>
<dbReference type="Pfam" id="PF13086">
    <property type="entry name" value="AAA_11"/>
    <property type="match status" value="1"/>
</dbReference>
<proteinExistence type="inferred from homology"/>
<accession>A0A8H7W9P7</accession>
<evidence type="ECO:0000259" key="7">
    <source>
        <dbReference type="SMART" id="SM00382"/>
    </source>
</evidence>
<feature type="region of interest" description="Disordered" evidence="6">
    <location>
        <begin position="2069"/>
        <end position="2089"/>
    </location>
</feature>